<dbReference type="InterPro" id="IPR036116">
    <property type="entry name" value="FN3_sf"/>
</dbReference>
<dbReference type="SUPFAM" id="SSF49265">
    <property type="entry name" value="Fibronectin type III"/>
    <property type="match status" value="1"/>
</dbReference>
<comment type="caution">
    <text evidence="1">The sequence shown here is derived from an EMBL/GenBank/DDBJ whole genome shotgun (WGS) entry which is preliminary data.</text>
</comment>
<reference evidence="1 2" key="1">
    <citation type="submission" date="2019-03" db="EMBL/GenBank/DDBJ databases">
        <title>Genomic Encyclopedia of Type Strains, Phase IV (KMG-IV): sequencing the most valuable type-strain genomes for metagenomic binning, comparative biology and taxonomic classification.</title>
        <authorList>
            <person name="Goeker M."/>
        </authorList>
    </citation>
    <scope>NUCLEOTIDE SEQUENCE [LARGE SCALE GENOMIC DNA]</scope>
    <source>
        <strain evidence="1 2">DSM 28287</strain>
    </source>
</reference>
<dbReference type="InterPro" id="IPR013783">
    <property type="entry name" value="Ig-like_fold"/>
</dbReference>
<gene>
    <name evidence="1" type="ORF">EV211_10931</name>
</gene>
<proteinExistence type="predicted"/>
<dbReference type="EMBL" id="SNXO01000009">
    <property type="protein sequence ID" value="TDP57921.1"/>
    <property type="molecule type" value="Genomic_DNA"/>
</dbReference>
<accession>A0A4R6Q6U0</accession>
<dbReference type="AlphaFoldDB" id="A0A4R6Q6U0"/>
<dbReference type="InterPro" id="IPR003961">
    <property type="entry name" value="FN3_dom"/>
</dbReference>
<dbReference type="Proteomes" id="UP000295500">
    <property type="component" value="Unassembled WGS sequence"/>
</dbReference>
<organism evidence="1 2">
    <name type="scientific">Aminicella lysinilytica</name>
    <dbReference type="NCBI Taxonomy" id="433323"/>
    <lineage>
        <taxon>Bacteria</taxon>
        <taxon>Bacillati</taxon>
        <taxon>Bacillota</taxon>
        <taxon>Clostridia</taxon>
        <taxon>Peptostreptococcales</taxon>
        <taxon>Anaerovoracaceae</taxon>
        <taxon>Aminicella</taxon>
    </lineage>
</organism>
<keyword evidence="2" id="KW-1185">Reference proteome</keyword>
<evidence type="ECO:0008006" key="3">
    <source>
        <dbReference type="Google" id="ProtNLM"/>
    </source>
</evidence>
<dbReference type="CDD" id="cd00063">
    <property type="entry name" value="FN3"/>
    <property type="match status" value="1"/>
</dbReference>
<dbReference type="Gene3D" id="2.60.40.10">
    <property type="entry name" value="Immunoglobulins"/>
    <property type="match status" value="1"/>
</dbReference>
<name>A0A4R6Q6U0_9FIRM</name>
<dbReference type="RefSeq" id="WP_133528082.1">
    <property type="nucleotide sequence ID" value="NZ_SNXO01000009.1"/>
</dbReference>
<evidence type="ECO:0000313" key="1">
    <source>
        <dbReference type="EMBL" id="TDP57921.1"/>
    </source>
</evidence>
<evidence type="ECO:0000313" key="2">
    <source>
        <dbReference type="Proteomes" id="UP000295500"/>
    </source>
</evidence>
<sequence>MSGYFLYKKNRNGETTYTVKGLKRGSSYKYRVCAYDANGELCHSFSTHTAVGTHHGKYNASKVTATKTLTIAKDGTVTGLKAGTTTIYVVAPNGCNAAVEVIVE</sequence>
<protein>
    <recommendedName>
        <fullName evidence="3">Fibronectin type-III domain-containing protein</fullName>
    </recommendedName>
</protein>